<evidence type="ECO:0000256" key="4">
    <source>
        <dbReference type="ARBA" id="ARBA00023136"/>
    </source>
</evidence>
<dbReference type="SUPFAM" id="SSF51306">
    <property type="entry name" value="LexA/Signal peptidase"/>
    <property type="match status" value="1"/>
</dbReference>
<dbReference type="CDD" id="cd06530">
    <property type="entry name" value="S26_SPase_I"/>
    <property type="match status" value="1"/>
</dbReference>
<dbReference type="KEGG" id="mru:mru_2118"/>
<dbReference type="MEROPS" id="S26.017"/>
<evidence type="ECO:0000256" key="2">
    <source>
        <dbReference type="ARBA" id="ARBA00022692"/>
    </source>
</evidence>
<feature type="domain" description="Peptidase S26" evidence="6">
    <location>
        <begin position="3"/>
        <end position="80"/>
    </location>
</feature>
<dbReference type="GO" id="GO:0006465">
    <property type="term" value="P:signal peptide processing"/>
    <property type="evidence" value="ECO:0007669"/>
    <property type="project" value="InterPro"/>
</dbReference>
<dbReference type="GO" id="GO:0016020">
    <property type="term" value="C:membrane"/>
    <property type="evidence" value="ECO:0007669"/>
    <property type="project" value="UniProtKB-SubCell"/>
</dbReference>
<dbReference type="GO" id="GO:0009003">
    <property type="term" value="F:signal peptidase activity"/>
    <property type="evidence" value="ECO:0007669"/>
    <property type="project" value="UniProtKB-EC"/>
</dbReference>
<dbReference type="PATRIC" id="fig|634498.28.peg.2120"/>
<sequence>MKEIAIYLILIIIVLIAAQHLNVVVSGSMEPVMYRGDIVVLQKANLFGIHEFDPHDVQVGDIVVYNAAWYDSPVIHRVINTAEINGTTCFEIKGDNNNKSDPYWVTPEQITDRVITINGQPLVIPKIGYITLWVKGL</sequence>
<keyword evidence="4 5" id="KW-0472">Membrane</keyword>
<protein>
    <submittedName>
        <fullName evidence="7">Signal peptidase I</fullName>
        <ecNumber evidence="7">3.4.21.89</ecNumber>
    </submittedName>
</protein>
<gene>
    <name evidence="7" type="ordered locus">mru_2118</name>
</gene>
<accession>D3E0Z4</accession>
<dbReference type="InterPro" id="IPR001733">
    <property type="entry name" value="Peptidase_S26B"/>
</dbReference>
<organism evidence="7 8">
    <name type="scientific">Methanobrevibacter ruminantium (strain ATCC 35063 / DSM 1093 / JCM 13430 / OCM 146 / M1)</name>
    <name type="common">Methanobacterium ruminantium</name>
    <dbReference type="NCBI Taxonomy" id="634498"/>
    <lineage>
        <taxon>Archaea</taxon>
        <taxon>Methanobacteriati</taxon>
        <taxon>Methanobacteriota</taxon>
        <taxon>Methanomada group</taxon>
        <taxon>Methanobacteria</taxon>
        <taxon>Methanobacteriales</taxon>
        <taxon>Methanobacteriaceae</taxon>
        <taxon>Methanobrevibacter</taxon>
    </lineage>
</organism>
<dbReference type="EC" id="3.4.21.89" evidence="7"/>
<dbReference type="HOGENOM" id="CLU_089996_4_0_2"/>
<name>D3E0Z4_METRM</name>
<evidence type="ECO:0000313" key="7">
    <source>
        <dbReference type="EMBL" id="ADC47968.1"/>
    </source>
</evidence>
<dbReference type="Proteomes" id="UP000008680">
    <property type="component" value="Chromosome"/>
</dbReference>
<dbReference type="EMBL" id="CP001719">
    <property type="protein sequence ID" value="ADC47968.1"/>
    <property type="molecule type" value="Genomic_DNA"/>
</dbReference>
<dbReference type="PANTHER" id="PTHR10806">
    <property type="entry name" value="SIGNAL PEPTIDASE COMPLEX CATALYTIC SUBUNIT SEC11"/>
    <property type="match status" value="1"/>
</dbReference>
<keyword evidence="7" id="KW-0378">Hydrolase</keyword>
<keyword evidence="8" id="KW-1185">Reference proteome</keyword>
<dbReference type="RefSeq" id="WP_012956916.1">
    <property type="nucleotide sequence ID" value="NC_013790.1"/>
</dbReference>
<reference evidence="7 8" key="1">
    <citation type="journal article" date="2010" name="PLoS ONE">
        <title>The genome sequence of the rumen methanogen Methanobrevibacter ruminantium reveals new possibilities for controlling ruminant methane emissions.</title>
        <authorList>
            <person name="Leahy S.C."/>
            <person name="Kelly W.J."/>
            <person name="Altermann E."/>
            <person name="Ronimus R.S."/>
            <person name="Yeoman C.J."/>
            <person name="Pacheco D.M."/>
            <person name="Li D."/>
            <person name="Kong Z."/>
            <person name="McTavish S."/>
            <person name="Sang C."/>
            <person name="Lambie S.C."/>
            <person name="Janssen P.H."/>
            <person name="Dey D."/>
            <person name="Attwood G.T."/>
        </authorList>
    </citation>
    <scope>NUCLEOTIDE SEQUENCE [LARGE SCALE GENOMIC DNA]</scope>
    <source>
        <strain evidence="8">ATCC 35063 / DSM 1093 / JCM 13430 / OCM 146 / M1</strain>
    </source>
</reference>
<dbReference type="PANTHER" id="PTHR10806:SF6">
    <property type="entry name" value="SIGNAL PEPTIDASE COMPLEX CATALYTIC SUBUNIT SEC11"/>
    <property type="match status" value="1"/>
</dbReference>
<dbReference type="InterPro" id="IPR019533">
    <property type="entry name" value="Peptidase_S26"/>
</dbReference>
<dbReference type="Gene3D" id="2.10.109.10">
    <property type="entry name" value="Umud Fragment, subunit A"/>
    <property type="match status" value="1"/>
</dbReference>
<evidence type="ECO:0000256" key="1">
    <source>
        <dbReference type="ARBA" id="ARBA00004370"/>
    </source>
</evidence>
<dbReference type="eggNOG" id="arCOG01739">
    <property type="taxonomic scope" value="Archaea"/>
</dbReference>
<dbReference type="InterPro" id="IPR036286">
    <property type="entry name" value="LexA/Signal_pep-like_sf"/>
</dbReference>
<dbReference type="PRINTS" id="PR00728">
    <property type="entry name" value="SIGNALPTASE"/>
</dbReference>
<dbReference type="NCBIfam" id="TIGR02228">
    <property type="entry name" value="sigpep_I_arch"/>
    <property type="match status" value="1"/>
</dbReference>
<keyword evidence="3 5" id="KW-1133">Transmembrane helix</keyword>
<proteinExistence type="predicted"/>
<feature type="transmembrane region" description="Helical" evidence="5">
    <location>
        <begin position="6"/>
        <end position="25"/>
    </location>
</feature>
<dbReference type="GeneID" id="8771799"/>
<dbReference type="GO" id="GO:0004252">
    <property type="term" value="F:serine-type endopeptidase activity"/>
    <property type="evidence" value="ECO:0007669"/>
    <property type="project" value="InterPro"/>
</dbReference>
<evidence type="ECO:0000256" key="5">
    <source>
        <dbReference type="SAM" id="Phobius"/>
    </source>
</evidence>
<dbReference type="AlphaFoldDB" id="D3E0Z4"/>
<dbReference type="STRING" id="634498.mru_2118"/>
<evidence type="ECO:0000313" key="8">
    <source>
        <dbReference type="Proteomes" id="UP000008680"/>
    </source>
</evidence>
<dbReference type="OrthoDB" id="4822at2157"/>
<keyword evidence="2 5" id="KW-0812">Transmembrane</keyword>
<comment type="subcellular location">
    <subcellularLocation>
        <location evidence="1">Membrane</location>
    </subcellularLocation>
</comment>
<evidence type="ECO:0000259" key="6">
    <source>
        <dbReference type="Pfam" id="PF10502"/>
    </source>
</evidence>
<evidence type="ECO:0000256" key="3">
    <source>
        <dbReference type="ARBA" id="ARBA00022989"/>
    </source>
</evidence>
<dbReference type="Pfam" id="PF10502">
    <property type="entry name" value="Peptidase_S26"/>
    <property type="match status" value="1"/>
</dbReference>